<name>A0ABR4HHG9_9EURO</name>
<protein>
    <submittedName>
        <fullName evidence="2">YggU family protein</fullName>
    </submittedName>
</protein>
<dbReference type="HAMAP" id="MF_00634">
    <property type="entry name" value="UPF0235"/>
    <property type="match status" value="1"/>
</dbReference>
<dbReference type="PANTHER" id="PTHR13420:SF7">
    <property type="entry name" value="UPF0235 PROTEIN C15ORF40"/>
    <property type="match status" value="1"/>
</dbReference>
<reference evidence="2 3" key="1">
    <citation type="submission" date="2024-07" db="EMBL/GenBank/DDBJ databases">
        <title>Section-level genome sequencing and comparative genomics of Aspergillus sections Usti and Cavernicolus.</title>
        <authorList>
            <consortium name="Lawrence Berkeley National Laboratory"/>
            <person name="Nybo J.L."/>
            <person name="Vesth T.C."/>
            <person name="Theobald S."/>
            <person name="Frisvad J.C."/>
            <person name="Larsen T.O."/>
            <person name="Kjaerboelling I."/>
            <person name="Rothschild-Mancinelli K."/>
            <person name="Lyhne E.K."/>
            <person name="Kogle M.E."/>
            <person name="Barry K."/>
            <person name="Clum A."/>
            <person name="Na H."/>
            <person name="Ledsgaard L."/>
            <person name="Lin J."/>
            <person name="Lipzen A."/>
            <person name="Kuo A."/>
            <person name="Riley R."/>
            <person name="Mondo S."/>
            <person name="Labutti K."/>
            <person name="Haridas S."/>
            <person name="Pangalinan J."/>
            <person name="Salamov A.A."/>
            <person name="Simmons B.A."/>
            <person name="Magnuson J.K."/>
            <person name="Chen J."/>
            <person name="Drula E."/>
            <person name="Henrissat B."/>
            <person name="Wiebenga A."/>
            <person name="Lubbers R.J."/>
            <person name="Gomes A.C."/>
            <person name="Makela M.R."/>
            <person name="Stajich J."/>
            <person name="Grigoriev I.V."/>
            <person name="Mortensen U.H."/>
            <person name="De Vries R.P."/>
            <person name="Baker S.E."/>
            <person name="Andersen M.R."/>
        </authorList>
    </citation>
    <scope>NUCLEOTIDE SEQUENCE [LARGE SCALE GENOMIC DNA]</scope>
    <source>
        <strain evidence="2 3">CBS 588.65</strain>
    </source>
</reference>
<dbReference type="Pfam" id="PF02594">
    <property type="entry name" value="DUF167"/>
    <property type="match status" value="1"/>
</dbReference>
<proteinExistence type="inferred from homology"/>
<comment type="similarity">
    <text evidence="1">Belongs to the UPF0235 family.</text>
</comment>
<dbReference type="SMART" id="SM01152">
    <property type="entry name" value="DUF167"/>
    <property type="match status" value="1"/>
</dbReference>
<dbReference type="PANTHER" id="PTHR13420">
    <property type="entry name" value="UPF0235 PROTEIN C15ORF40"/>
    <property type="match status" value="1"/>
</dbReference>
<accession>A0ABR4HHG9</accession>
<dbReference type="InterPro" id="IPR003746">
    <property type="entry name" value="DUF167"/>
</dbReference>
<evidence type="ECO:0000313" key="3">
    <source>
        <dbReference type="Proteomes" id="UP001610334"/>
    </source>
</evidence>
<organism evidence="2 3">
    <name type="scientific">Aspergillus granulosus</name>
    <dbReference type="NCBI Taxonomy" id="176169"/>
    <lineage>
        <taxon>Eukaryota</taxon>
        <taxon>Fungi</taxon>
        <taxon>Dikarya</taxon>
        <taxon>Ascomycota</taxon>
        <taxon>Pezizomycotina</taxon>
        <taxon>Eurotiomycetes</taxon>
        <taxon>Eurotiomycetidae</taxon>
        <taxon>Eurotiales</taxon>
        <taxon>Aspergillaceae</taxon>
        <taxon>Aspergillus</taxon>
        <taxon>Aspergillus subgen. Nidulantes</taxon>
    </lineage>
</organism>
<evidence type="ECO:0000256" key="1">
    <source>
        <dbReference type="ARBA" id="ARBA00010364"/>
    </source>
</evidence>
<keyword evidence="3" id="KW-1185">Reference proteome</keyword>
<dbReference type="NCBIfam" id="TIGR00251">
    <property type="entry name" value="DUF167 family protein"/>
    <property type="match status" value="1"/>
</dbReference>
<comment type="caution">
    <text evidence="2">The sequence shown here is derived from an EMBL/GenBank/DDBJ whole genome shotgun (WGS) entry which is preliminary data.</text>
</comment>
<gene>
    <name evidence="2" type="ORF">BJX63DRAFT_431244</name>
</gene>
<dbReference type="EMBL" id="JBFXLT010000032">
    <property type="protein sequence ID" value="KAL2814589.1"/>
    <property type="molecule type" value="Genomic_DNA"/>
</dbReference>
<evidence type="ECO:0000313" key="2">
    <source>
        <dbReference type="EMBL" id="KAL2814589.1"/>
    </source>
</evidence>
<dbReference type="InterPro" id="IPR036591">
    <property type="entry name" value="YggU-like_sf"/>
</dbReference>
<dbReference type="Gene3D" id="3.30.1200.10">
    <property type="entry name" value="YggU-like"/>
    <property type="match status" value="1"/>
</dbReference>
<sequence length="129" mass="14079">MSRQPPMLRLIQTATAASRNKTPHIARRYNLQISCRVKPNVSGNREGIAAVGPEKVDVCVAAVPRNGEANAAVARVFAQVFNVAKSDVGVISGLRSRDKVLNISDLDIGKESEEEFLRRARQQLEDAVV</sequence>
<dbReference type="Proteomes" id="UP001610334">
    <property type="component" value="Unassembled WGS sequence"/>
</dbReference>
<dbReference type="SUPFAM" id="SSF69786">
    <property type="entry name" value="YggU-like"/>
    <property type="match status" value="1"/>
</dbReference>